<dbReference type="EMBL" id="LSFY01000001">
    <property type="protein sequence ID" value="KXZ40526.1"/>
    <property type="molecule type" value="Genomic_DNA"/>
</dbReference>
<comment type="function">
    <text evidence="11 13">F(1)F(0) ATP synthase produces ATP from ADP in the presence of a proton or sodium gradient. F-type ATPases consist of two structural domains, F(1) containing the extramembraneous catalytic core and F(0) containing the membrane proton channel, linked together by a central stalk and a peripheral stalk. During catalysis, ATP synthesis in the catalytic domain of F(1) is coupled via a rotary mechanism of the central stalk subunits to proton translocation.</text>
</comment>
<evidence type="ECO:0000256" key="12">
    <source>
        <dbReference type="ARBA" id="ARBA00037847"/>
    </source>
</evidence>
<keyword evidence="10 13" id="KW-0066">ATP synthesis</keyword>
<dbReference type="InterPro" id="IPR028987">
    <property type="entry name" value="ATP_synth_B-like_membr_sf"/>
</dbReference>
<dbReference type="CDD" id="cd06503">
    <property type="entry name" value="ATP-synt_Fo_b"/>
    <property type="match status" value="1"/>
</dbReference>
<evidence type="ECO:0000256" key="10">
    <source>
        <dbReference type="ARBA" id="ARBA00023310"/>
    </source>
</evidence>
<comment type="function">
    <text evidence="13">Component of the F(0) channel, it forms part of the peripheral stalk, linking F(1) to F(0).</text>
</comment>
<organism evidence="16 18">
    <name type="scientific">Alkalithermobacter thermoalcaliphilus JW-YL-7 = DSM 7308</name>
    <dbReference type="NCBI Taxonomy" id="1121328"/>
    <lineage>
        <taxon>Bacteria</taxon>
        <taxon>Bacillati</taxon>
        <taxon>Bacillota</taxon>
        <taxon>Clostridia</taxon>
        <taxon>Peptostreptococcales</taxon>
        <taxon>Tepidibacteraceae</taxon>
        <taxon>Alkalithermobacter</taxon>
    </lineage>
</organism>
<dbReference type="GO" id="GO:0045259">
    <property type="term" value="C:proton-transporting ATP synthase complex"/>
    <property type="evidence" value="ECO:0007669"/>
    <property type="project" value="UniProtKB-KW"/>
</dbReference>
<keyword evidence="15" id="KW-0175">Coiled coil</keyword>
<dbReference type="SMR" id="A0A150FSF0"/>
<name>A0A150FSF0_CLOPD</name>
<dbReference type="GO" id="GO:0046961">
    <property type="term" value="F:proton-transporting ATPase activity, rotational mechanism"/>
    <property type="evidence" value="ECO:0007669"/>
    <property type="project" value="TreeGrafter"/>
</dbReference>
<dbReference type="InterPro" id="IPR050059">
    <property type="entry name" value="ATP_synthase_B_chain"/>
</dbReference>
<dbReference type="GO" id="GO:0005886">
    <property type="term" value="C:plasma membrane"/>
    <property type="evidence" value="ECO:0007669"/>
    <property type="project" value="UniProtKB-SubCell"/>
</dbReference>
<evidence type="ECO:0000256" key="9">
    <source>
        <dbReference type="ARBA" id="ARBA00023136"/>
    </source>
</evidence>
<dbReference type="Proteomes" id="UP000092605">
    <property type="component" value="Unassembled WGS sequence"/>
</dbReference>
<evidence type="ECO:0000256" key="7">
    <source>
        <dbReference type="ARBA" id="ARBA00022989"/>
    </source>
</evidence>
<keyword evidence="3 13" id="KW-1003">Cell membrane</keyword>
<evidence type="ECO:0000256" key="8">
    <source>
        <dbReference type="ARBA" id="ARBA00023065"/>
    </source>
</evidence>
<reference evidence="16 18" key="1">
    <citation type="submission" date="2016-02" db="EMBL/GenBank/DDBJ databases">
        <title>Draft genome sequence for Clostridium paradoxum JW-YL-7.</title>
        <authorList>
            <person name="Utturkar S.M."/>
            <person name="Lancaster A."/>
            <person name="Poole F.L."/>
            <person name="Adams M.W."/>
            <person name="Brown S.D."/>
        </authorList>
    </citation>
    <scope>NUCLEOTIDE SEQUENCE [LARGE SCALE GENOMIC DNA]</scope>
    <source>
        <strain evidence="16 18">JW-YL-7</strain>
    </source>
</reference>
<keyword evidence="7 13" id="KW-1133">Transmembrane helix</keyword>
<evidence type="ECO:0000313" key="16">
    <source>
        <dbReference type="EMBL" id="KXZ40526.1"/>
    </source>
</evidence>
<dbReference type="InterPro" id="IPR002146">
    <property type="entry name" value="ATP_synth_b/b'su_bac/chlpt"/>
</dbReference>
<dbReference type="HAMAP" id="MF_01398">
    <property type="entry name" value="ATP_synth_b_bprime"/>
    <property type="match status" value="1"/>
</dbReference>
<keyword evidence="9 13" id="KW-0472">Membrane</keyword>
<dbReference type="SUPFAM" id="SSF81573">
    <property type="entry name" value="F1F0 ATP synthase subunit B, membrane domain"/>
    <property type="match status" value="1"/>
</dbReference>
<dbReference type="Gene3D" id="6.10.250.1580">
    <property type="match status" value="1"/>
</dbReference>
<dbReference type="PANTHER" id="PTHR33445:SF1">
    <property type="entry name" value="ATP SYNTHASE SUBUNIT B"/>
    <property type="match status" value="1"/>
</dbReference>
<keyword evidence="5 13" id="KW-0812">Transmembrane</keyword>
<evidence type="ECO:0000256" key="14">
    <source>
        <dbReference type="RuleBase" id="RU003848"/>
    </source>
</evidence>
<evidence type="ECO:0000313" key="17">
    <source>
        <dbReference type="EMBL" id="SHK71910.1"/>
    </source>
</evidence>
<feature type="coiled-coil region" evidence="15">
    <location>
        <begin position="46"/>
        <end position="121"/>
    </location>
</feature>
<accession>A0A150FSF0</accession>
<evidence type="ECO:0000256" key="1">
    <source>
        <dbReference type="ARBA" id="ARBA00005513"/>
    </source>
</evidence>
<evidence type="ECO:0000256" key="3">
    <source>
        <dbReference type="ARBA" id="ARBA00022475"/>
    </source>
</evidence>
<keyword evidence="19" id="KW-1185">Reference proteome</keyword>
<evidence type="ECO:0000256" key="2">
    <source>
        <dbReference type="ARBA" id="ARBA00022448"/>
    </source>
</evidence>
<dbReference type="RefSeq" id="WP_066071533.1">
    <property type="nucleotide sequence ID" value="NZ_FRBG01000004.1"/>
</dbReference>
<sequence length="169" mass="19444">MQFASFISLDWGVVFQIVNTIVMYLILKKLLFKPVTKFMNDRQESIANSIKEAEETKKEAYALKAEYEAKINASKEEGQEIIKEASRKAEMRADEIIKNAQNEANRLMEKAHIEIEREKQKVVNELKDEISNIAILAASKVIEADIDKNKHEKLISDFIKEVGEATWQN</sequence>
<dbReference type="PATRIC" id="fig|1121328.3.peg.1612"/>
<dbReference type="NCBIfam" id="NF009992">
    <property type="entry name" value="PRK13461.1"/>
    <property type="match status" value="1"/>
</dbReference>
<proteinExistence type="inferred from homology"/>
<keyword evidence="8 13" id="KW-0406">Ion transport</keyword>
<dbReference type="NCBIfam" id="TIGR01144">
    <property type="entry name" value="ATP_synt_b"/>
    <property type="match status" value="1"/>
</dbReference>
<dbReference type="Pfam" id="PF00430">
    <property type="entry name" value="ATP-synt_B"/>
    <property type="match status" value="1"/>
</dbReference>
<gene>
    <name evidence="13" type="primary">atpF</name>
    <name evidence="16" type="ORF">JWYL7_1601</name>
    <name evidence="17" type="ORF">SAMN05661008_00776</name>
</gene>
<protein>
    <recommendedName>
        <fullName evidence="13">ATP synthase subunit b</fullName>
    </recommendedName>
    <alternativeName>
        <fullName evidence="13">ATP synthase F(0) sector subunit b</fullName>
    </alternativeName>
    <alternativeName>
        <fullName evidence="13">ATPase subunit I</fullName>
    </alternativeName>
    <alternativeName>
        <fullName evidence="13">F-type ATPase subunit b</fullName>
        <shortName evidence="13">F-ATPase subunit b</shortName>
    </alternativeName>
</protein>
<evidence type="ECO:0000256" key="11">
    <source>
        <dbReference type="ARBA" id="ARBA00025198"/>
    </source>
</evidence>
<dbReference type="EMBL" id="FRBG01000004">
    <property type="protein sequence ID" value="SHK71910.1"/>
    <property type="molecule type" value="Genomic_DNA"/>
</dbReference>
<dbReference type="AlphaFoldDB" id="A0A150FSF0"/>
<dbReference type="OrthoDB" id="9795863at2"/>
<reference evidence="17 19" key="2">
    <citation type="submission" date="2016-11" db="EMBL/GenBank/DDBJ databases">
        <authorList>
            <person name="Varghese N."/>
            <person name="Submissions S."/>
        </authorList>
    </citation>
    <scope>NUCLEOTIDE SEQUENCE [LARGE SCALE GENOMIC DNA]</scope>
    <source>
        <strain evidence="17 19">DSM 7308</strain>
    </source>
</reference>
<keyword evidence="4 13" id="KW-0138">CF(0)</keyword>
<evidence type="ECO:0000313" key="19">
    <source>
        <dbReference type="Proteomes" id="UP000323392"/>
    </source>
</evidence>
<keyword evidence="6 13" id="KW-0375">Hydrogen ion transport</keyword>
<evidence type="ECO:0000256" key="15">
    <source>
        <dbReference type="SAM" id="Coils"/>
    </source>
</evidence>
<feature type="transmembrane region" description="Helical" evidence="13">
    <location>
        <begin position="6"/>
        <end position="27"/>
    </location>
</feature>
<comment type="caution">
    <text evidence="16">The sequence shown here is derived from an EMBL/GenBank/DDBJ whole genome shotgun (WGS) entry which is preliminary data.</text>
</comment>
<evidence type="ECO:0000256" key="5">
    <source>
        <dbReference type="ARBA" id="ARBA00022692"/>
    </source>
</evidence>
<dbReference type="GO" id="GO:0012505">
    <property type="term" value="C:endomembrane system"/>
    <property type="evidence" value="ECO:0007669"/>
    <property type="project" value="UniProtKB-SubCell"/>
</dbReference>
<evidence type="ECO:0000256" key="13">
    <source>
        <dbReference type="HAMAP-Rule" id="MF_01398"/>
    </source>
</evidence>
<comment type="subunit">
    <text evidence="13">F-type ATPases have 2 components, F(1) - the catalytic core - and F(0) - the membrane proton channel. F(1) has five subunits: alpha(3), beta(3), gamma(1), delta(1), epsilon(1). F(0) has three main subunits: a(1), b(2) and c(10-14). The alpha and beta chains form an alternating ring which encloses part of the gamma chain. F(1) is attached to F(0) by a central stalk formed by the gamma and epsilon chains, while a peripheral stalk is formed by the delta and b chains.</text>
</comment>
<evidence type="ECO:0000256" key="4">
    <source>
        <dbReference type="ARBA" id="ARBA00022547"/>
    </source>
</evidence>
<dbReference type="Proteomes" id="UP000323392">
    <property type="component" value="Unassembled WGS sequence"/>
</dbReference>
<keyword evidence="2 13" id="KW-0813">Transport</keyword>
<comment type="similarity">
    <text evidence="1 13 14">Belongs to the ATPase B chain family.</text>
</comment>
<evidence type="ECO:0000256" key="6">
    <source>
        <dbReference type="ARBA" id="ARBA00022781"/>
    </source>
</evidence>
<dbReference type="PANTHER" id="PTHR33445">
    <property type="entry name" value="ATP SYNTHASE SUBUNIT B', CHLOROPLASTIC"/>
    <property type="match status" value="1"/>
</dbReference>
<dbReference type="STRING" id="1121328.JWYL7_1601"/>
<evidence type="ECO:0000313" key="18">
    <source>
        <dbReference type="Proteomes" id="UP000092605"/>
    </source>
</evidence>
<dbReference type="GO" id="GO:0046933">
    <property type="term" value="F:proton-transporting ATP synthase activity, rotational mechanism"/>
    <property type="evidence" value="ECO:0007669"/>
    <property type="project" value="UniProtKB-UniRule"/>
</dbReference>
<dbReference type="InterPro" id="IPR005864">
    <property type="entry name" value="ATP_synth_F0_bsu_bac"/>
</dbReference>
<comment type="subcellular location">
    <subcellularLocation>
        <location evidence="13">Cell membrane</location>
        <topology evidence="13">Single-pass membrane protein</topology>
    </subcellularLocation>
    <subcellularLocation>
        <location evidence="12">Endomembrane system</location>
        <topology evidence="12">Single-pass membrane protein</topology>
    </subcellularLocation>
</comment>